<dbReference type="InterPro" id="IPR041645">
    <property type="entry name" value="ADAMTS_CR_2"/>
</dbReference>
<evidence type="ECO:0000256" key="2">
    <source>
        <dbReference type="ARBA" id="ARBA00022525"/>
    </source>
</evidence>
<evidence type="ECO:0000256" key="3">
    <source>
        <dbReference type="ARBA" id="ARBA00022530"/>
    </source>
</evidence>
<evidence type="ECO:0000313" key="17">
    <source>
        <dbReference type="Proteomes" id="UP000695000"/>
    </source>
</evidence>
<dbReference type="SMART" id="SM00209">
    <property type="entry name" value="TSP1"/>
    <property type="match status" value="4"/>
</dbReference>
<organism evidence="17 18">
    <name type="scientific">Nicrophorus vespilloides</name>
    <name type="common">Boreal carrion beetle</name>
    <dbReference type="NCBI Taxonomy" id="110193"/>
    <lineage>
        <taxon>Eukaryota</taxon>
        <taxon>Metazoa</taxon>
        <taxon>Ecdysozoa</taxon>
        <taxon>Arthropoda</taxon>
        <taxon>Hexapoda</taxon>
        <taxon>Insecta</taxon>
        <taxon>Pterygota</taxon>
        <taxon>Neoptera</taxon>
        <taxon>Endopterygota</taxon>
        <taxon>Coleoptera</taxon>
        <taxon>Polyphaga</taxon>
        <taxon>Staphyliniformia</taxon>
        <taxon>Silphidae</taxon>
        <taxon>Nicrophorinae</taxon>
        <taxon>Nicrophorus</taxon>
    </lineage>
</organism>
<dbReference type="GeneID" id="108560374"/>
<evidence type="ECO:0000256" key="1">
    <source>
        <dbReference type="ARBA" id="ARBA00004498"/>
    </source>
</evidence>
<protein>
    <submittedName>
        <fullName evidence="18">A disintegrin and metalloproteinase with thrombospondin motifs 3-like</fullName>
    </submittedName>
</protein>
<dbReference type="InterPro" id="IPR001590">
    <property type="entry name" value="Peptidase_M12B"/>
</dbReference>
<comment type="subcellular location">
    <subcellularLocation>
        <location evidence="1">Secreted</location>
        <location evidence="1">Extracellular space</location>
        <location evidence="1">Extracellular matrix</location>
    </subcellularLocation>
</comment>
<evidence type="ECO:0000259" key="15">
    <source>
        <dbReference type="PROSITE" id="PS50215"/>
    </source>
</evidence>
<evidence type="ECO:0000256" key="6">
    <source>
        <dbReference type="ARBA" id="ARBA00022729"/>
    </source>
</evidence>
<dbReference type="SUPFAM" id="SSF55486">
    <property type="entry name" value="Metalloproteases ('zincins'), catalytic domain"/>
    <property type="match status" value="1"/>
</dbReference>
<sequence>MCVVHGHVFNSSRSFLMCIHYKSTVVVTMPRFTSLLLVSLLSGHLIRCELYSSISDASRKTGDRCVTEPRFSRAGDVDVIILEGWLLVIDEEHNLLPSGRSLWVSGNDTWSQPVSGCKQKAGYVLGHESSSKVALSVCRELQISGFFMIDGDKYFVEPLNGTHVVFYKKLIRHKRSWEFFNLTGDTIDIGFGPEDSDSDEGSAEDDLEEVDGEDIRRPPLEWKRERMDSEEVGYFFDTAWQPTVLTSRKHHKISVNPQRWLEIAIAVDNSVISFHGKSRVEQYILTLMNIVNAVFQDPSLDANMQLVITRMILYDTNRHSLIRPGNVKKSLENVNSWNRDLHIGLAPGESHHDVAVWLTRSDIGGPSGFAPVSGACDTKRSCALNRDEGLTSAFIIAHELAHILGLSHDGDSKASNNCGDDAFQGSVMAPLVSATFHQFLWSSCSRKEFQRRSRKWTCLSNSPQVNAVVLNKTLQTSFSMDEQCRMEFGEGYSLCRAFDIVEPCSHLWCGHVQSALVCKTKKGPPIEGTECGFNKWCVNGYCESVDRRKFNLDPVQHNPQDGGWGDWGPWGSCSRTCGTGVEFRVRRCDNPAPIYGGSECFGSKEEWRVCNSVSCPEPIQDIRAQQCKRLPKMLKLKPPRSNMTWLPHESDKREMKCKLICASKETGDLYITGENLIDGTPCSYENKSNICIQGTCQPFGCDMKIFSTKMEDACGVCGGDNTECEPKRGVFKRKLKKDVNRVAVLPRLAREIKIEANFTTTSHLTPSVAFILKDRKRNTHTITIPNRSSDNQIIEGTKFYYTKSAGFHLLWAKGPVLAEIVVLVYASRNQVDMGLNISLVSEYYVHRNMSDANIKYKWIIGNWGPCTKTCGGGKRYKTKACSDIFSGKIVPRRFCSISTKPITESQKCNVFSCNFVWYPGMWEPCSAMCGSSGIQMRELYCLPQSMLEEATNGSNKDEPWRFMVKPDKCGDLKPNQQRQCYRRPCPSYWEYGQWSECSSSCGLGISVRESQCTPSINETFYSCDQEPAKQKKFCKAPHNRSTNPLCRTRKPCFGDQSKYCSLPGLVRYCKIPTYKKMCCKSCARRRLTPYIH</sequence>
<dbReference type="Pfam" id="PF00090">
    <property type="entry name" value="TSP_1"/>
    <property type="match status" value="2"/>
</dbReference>
<dbReference type="PANTHER" id="PTHR13723">
    <property type="entry name" value="ADAMTS A DISINTEGRIN AND METALLOPROTEASE WITH THROMBOSPONDIN MOTIFS PROTEASE"/>
    <property type="match status" value="1"/>
</dbReference>
<comment type="caution">
    <text evidence="13">Lacks conserved residue(s) required for the propagation of feature annotation.</text>
</comment>
<dbReference type="Gene3D" id="3.40.1620.60">
    <property type="match status" value="1"/>
</dbReference>
<dbReference type="PROSITE" id="PS50092">
    <property type="entry name" value="TSP1"/>
    <property type="match status" value="3"/>
</dbReference>
<keyword evidence="11" id="KW-1015">Disulfide bond</keyword>
<name>A0ABM1MFN3_NICVS</name>
<dbReference type="Pfam" id="PF17771">
    <property type="entry name" value="ADAMTS_CR_2"/>
    <property type="match status" value="1"/>
</dbReference>
<feature type="compositionally biased region" description="Acidic residues" evidence="14">
    <location>
        <begin position="194"/>
        <end position="210"/>
    </location>
</feature>
<dbReference type="Pfam" id="PF19030">
    <property type="entry name" value="TSP1_ADAMTS"/>
    <property type="match status" value="2"/>
</dbReference>
<gene>
    <name evidence="18" type="primary">LOC108560374</name>
</gene>
<evidence type="ECO:0000259" key="16">
    <source>
        <dbReference type="PROSITE" id="PS50900"/>
    </source>
</evidence>
<evidence type="ECO:0000256" key="12">
    <source>
        <dbReference type="ARBA" id="ARBA00023180"/>
    </source>
</evidence>
<evidence type="ECO:0000256" key="7">
    <source>
        <dbReference type="ARBA" id="ARBA00022737"/>
    </source>
</evidence>
<proteinExistence type="predicted"/>
<feature type="domain" description="Peptidase M12B" evidence="15">
    <location>
        <begin position="259"/>
        <end position="463"/>
    </location>
</feature>
<dbReference type="Gene3D" id="2.20.100.10">
    <property type="entry name" value="Thrombospondin type-1 (TSP1) repeat"/>
    <property type="match status" value="4"/>
</dbReference>
<keyword evidence="2" id="KW-0964">Secreted</keyword>
<feature type="domain" description="PLAC" evidence="16">
    <location>
        <begin position="1042"/>
        <end position="1086"/>
    </location>
</feature>
<keyword evidence="12" id="KW-0325">Glycoprotein</keyword>
<dbReference type="InterPro" id="IPR000884">
    <property type="entry name" value="TSP1_rpt"/>
</dbReference>
<dbReference type="SUPFAM" id="SSF82895">
    <property type="entry name" value="TSP-1 type 1 repeat"/>
    <property type="match status" value="4"/>
</dbReference>
<keyword evidence="8" id="KW-0378">Hydrolase</keyword>
<dbReference type="InterPro" id="IPR045371">
    <property type="entry name" value="ADAMTS_CR_3"/>
</dbReference>
<keyword evidence="5 13" id="KW-0479">Metal-binding</keyword>
<evidence type="ECO:0000256" key="9">
    <source>
        <dbReference type="ARBA" id="ARBA00022833"/>
    </source>
</evidence>
<keyword evidence="7" id="KW-0677">Repeat</keyword>
<reference evidence="18" key="1">
    <citation type="submission" date="2025-08" db="UniProtKB">
        <authorList>
            <consortium name="RefSeq"/>
        </authorList>
    </citation>
    <scope>IDENTIFICATION</scope>
    <source>
        <tissue evidence="18">Whole Larva</tissue>
    </source>
</reference>
<evidence type="ECO:0000256" key="5">
    <source>
        <dbReference type="ARBA" id="ARBA00022723"/>
    </source>
</evidence>
<keyword evidence="9 13" id="KW-0862">Zinc</keyword>
<evidence type="ECO:0000256" key="10">
    <source>
        <dbReference type="ARBA" id="ARBA00023049"/>
    </source>
</evidence>
<dbReference type="PANTHER" id="PTHR13723:SF304">
    <property type="entry name" value="A DISINTEGRIN AND METALLOPROTEINASE WITH THROMBOSPONDIN MOTIFS 2-LIKE PROTEIN"/>
    <property type="match status" value="1"/>
</dbReference>
<keyword evidence="10" id="KW-0482">Metalloprotease</keyword>
<keyword evidence="17" id="KW-1185">Reference proteome</keyword>
<dbReference type="InterPro" id="IPR036383">
    <property type="entry name" value="TSP1_rpt_sf"/>
</dbReference>
<dbReference type="PRINTS" id="PR01705">
    <property type="entry name" value="TSP1REPEAT"/>
</dbReference>
<evidence type="ECO:0000256" key="14">
    <source>
        <dbReference type="SAM" id="MobiDB-lite"/>
    </source>
</evidence>
<evidence type="ECO:0000256" key="11">
    <source>
        <dbReference type="ARBA" id="ARBA00023157"/>
    </source>
</evidence>
<evidence type="ECO:0000256" key="13">
    <source>
        <dbReference type="PROSITE-ProRule" id="PRU00276"/>
    </source>
</evidence>
<dbReference type="InterPro" id="IPR024079">
    <property type="entry name" value="MetalloPept_cat_dom_sf"/>
</dbReference>
<dbReference type="Pfam" id="PF19236">
    <property type="entry name" value="ADAMTS_CR_3"/>
    <property type="match status" value="1"/>
</dbReference>
<dbReference type="PROSITE" id="PS50900">
    <property type="entry name" value="PLAC"/>
    <property type="match status" value="1"/>
</dbReference>
<accession>A0ABM1MFN3</accession>
<keyword evidence="4" id="KW-0645">Protease</keyword>
<feature type="region of interest" description="Disordered" evidence="14">
    <location>
        <begin position="190"/>
        <end position="210"/>
    </location>
</feature>
<dbReference type="InterPro" id="IPR013273">
    <property type="entry name" value="ADAMTS/ADAMTS-like"/>
</dbReference>
<evidence type="ECO:0000313" key="18">
    <source>
        <dbReference type="RefSeq" id="XP_017773383.1"/>
    </source>
</evidence>
<feature type="active site" evidence="13">
    <location>
        <position position="399"/>
    </location>
</feature>
<dbReference type="RefSeq" id="XP_017773383.1">
    <property type="nucleotide sequence ID" value="XM_017917894.1"/>
</dbReference>
<dbReference type="PRINTS" id="PR01857">
    <property type="entry name" value="ADAMTSFAMILY"/>
</dbReference>
<dbReference type="CDD" id="cd04273">
    <property type="entry name" value="ZnMc_ADAMTS_like"/>
    <property type="match status" value="1"/>
</dbReference>
<dbReference type="InterPro" id="IPR010909">
    <property type="entry name" value="PLAC"/>
</dbReference>
<keyword evidence="3" id="KW-0272">Extracellular matrix</keyword>
<dbReference type="Gene3D" id="3.40.390.10">
    <property type="entry name" value="Collagenase (Catalytic Domain)"/>
    <property type="match status" value="1"/>
</dbReference>
<dbReference type="Pfam" id="PF01421">
    <property type="entry name" value="Reprolysin"/>
    <property type="match status" value="1"/>
</dbReference>
<feature type="binding site" evidence="13">
    <location>
        <position position="402"/>
    </location>
    <ligand>
        <name>Zn(2+)</name>
        <dbReference type="ChEBI" id="CHEBI:29105"/>
        <note>catalytic</note>
    </ligand>
</feature>
<keyword evidence="6" id="KW-0732">Signal</keyword>
<dbReference type="Proteomes" id="UP000695000">
    <property type="component" value="Unplaced"/>
</dbReference>
<dbReference type="InterPro" id="IPR050439">
    <property type="entry name" value="ADAMTS_ADAMTS-like"/>
</dbReference>
<evidence type="ECO:0000256" key="8">
    <source>
        <dbReference type="ARBA" id="ARBA00022801"/>
    </source>
</evidence>
<feature type="binding site" evidence="13">
    <location>
        <position position="408"/>
    </location>
    <ligand>
        <name>Zn(2+)</name>
        <dbReference type="ChEBI" id="CHEBI:29105"/>
        <note>catalytic</note>
    </ligand>
</feature>
<dbReference type="PROSITE" id="PS50215">
    <property type="entry name" value="ADAM_MEPRO"/>
    <property type="match status" value="1"/>
</dbReference>
<dbReference type="Gene3D" id="2.60.120.830">
    <property type="match status" value="1"/>
</dbReference>
<feature type="binding site" evidence="13">
    <location>
        <position position="398"/>
    </location>
    <ligand>
        <name>Zn(2+)</name>
        <dbReference type="ChEBI" id="CHEBI:29105"/>
        <note>catalytic</note>
    </ligand>
</feature>
<evidence type="ECO:0000256" key="4">
    <source>
        <dbReference type="ARBA" id="ARBA00022670"/>
    </source>
</evidence>